<dbReference type="AlphaFoldDB" id="A0A7T7RG41"/>
<dbReference type="Proteomes" id="UP000595636">
    <property type="component" value="Chromosome"/>
</dbReference>
<keyword evidence="3" id="KW-1185">Reference proteome</keyword>
<proteinExistence type="predicted"/>
<dbReference type="EMBL" id="CP066831">
    <property type="protein sequence ID" value="QQM45418.1"/>
    <property type="molecule type" value="Genomic_DNA"/>
</dbReference>
<evidence type="ECO:0000256" key="1">
    <source>
        <dbReference type="SAM" id="MobiDB-lite"/>
    </source>
</evidence>
<evidence type="ECO:0000313" key="3">
    <source>
        <dbReference type="Proteomes" id="UP000595636"/>
    </source>
</evidence>
<name>A0A7T7RG41_9ACTN</name>
<evidence type="ECO:0000313" key="2">
    <source>
        <dbReference type="EMBL" id="QQM45418.1"/>
    </source>
</evidence>
<feature type="compositionally biased region" description="Basic and acidic residues" evidence="1">
    <location>
        <begin position="104"/>
        <end position="115"/>
    </location>
</feature>
<protein>
    <submittedName>
        <fullName evidence="2">Uncharacterized protein</fullName>
    </submittedName>
</protein>
<accession>A0A7T7RG41</accession>
<dbReference type="KEGG" id="slf:JEQ17_42430"/>
<gene>
    <name evidence="2" type="ORF">JEQ17_42430</name>
</gene>
<organism evidence="2 3">
    <name type="scientific">Streptomyces liliifuscus</name>
    <dbReference type="NCBI Taxonomy" id="2797636"/>
    <lineage>
        <taxon>Bacteria</taxon>
        <taxon>Bacillati</taxon>
        <taxon>Actinomycetota</taxon>
        <taxon>Actinomycetes</taxon>
        <taxon>Kitasatosporales</taxon>
        <taxon>Streptomycetaceae</taxon>
        <taxon>Streptomyces</taxon>
    </lineage>
</organism>
<sequence>MSALPHEPSPQADSDLYQLEDPYQLEFAEGPQTLAELRAALEVMNPDVLTAFNARLDSARFGAEQAEVIAKARRAVAFSKRAEEEAAAALAADEAAGEPPVEDLWSHLDVRDSAS</sequence>
<feature type="region of interest" description="Disordered" evidence="1">
    <location>
        <begin position="90"/>
        <end position="115"/>
    </location>
</feature>
<reference evidence="2 3" key="1">
    <citation type="submission" date="2020-12" db="EMBL/GenBank/DDBJ databases">
        <title>A novel species.</title>
        <authorList>
            <person name="Li K."/>
        </authorList>
    </citation>
    <scope>NUCLEOTIDE SEQUENCE [LARGE SCALE GENOMIC DNA]</scope>
    <source>
        <strain evidence="2 3">ZYC-3</strain>
    </source>
</reference>
<dbReference type="RefSeq" id="WP_200400224.1">
    <property type="nucleotide sequence ID" value="NZ_CP066831.1"/>
</dbReference>